<keyword evidence="3" id="KW-1185">Reference proteome</keyword>
<accession>A0A0D7B3E2</accession>
<feature type="region of interest" description="Disordered" evidence="1">
    <location>
        <begin position="299"/>
        <end position="374"/>
    </location>
</feature>
<sequence>MSNAPLSPVPFHYAVCLNTEGLDLLNGAYTVAEEPVNLPVESGGATLPVVFYLRTADEAVQVYRASTLITVDASLISESVEDVGKRQDGVSDILSKLDSSKGLKFFETLYGSLPAVFVVLDGPYRGIFHDQEWARIAVHHSSDARVAYAIKGGRTALRTAIKVYTSNGMSNGQHDSSDLLAWSHEVPLGHVGALPAHSQPMPPGALTTRGVVIPPVADDVAPIRGNFLRGLAEAYLYVWDLEGEKNAPLPPTIPTKRTAAEQPTVNIKRAAHQQPSTPLAPQQMYVLRTKTFKNVAIPQHAKSARQQPSTPSPSLVNKQASTPLPSLVNQQASTPSPSLVNQQASTPSPSLVNKQASSSPLFGRNMSDVKAQQPPQAVSDIFLTSPKPEATPVPPPVSSWVFPMQTPGMSRKIINHYFSVLPLPDMILLYIHQHYKCEEHLFIVSFLQKAVAYNDTVEEVHAKHKELPPFFTRHTFDLAVRVYFMALADAL</sequence>
<protein>
    <submittedName>
        <fullName evidence="2">Uncharacterized protein</fullName>
    </submittedName>
</protein>
<organism evidence="2 3">
    <name type="scientific">Cylindrobasidium torrendii FP15055 ss-10</name>
    <dbReference type="NCBI Taxonomy" id="1314674"/>
    <lineage>
        <taxon>Eukaryota</taxon>
        <taxon>Fungi</taxon>
        <taxon>Dikarya</taxon>
        <taxon>Basidiomycota</taxon>
        <taxon>Agaricomycotina</taxon>
        <taxon>Agaricomycetes</taxon>
        <taxon>Agaricomycetidae</taxon>
        <taxon>Agaricales</taxon>
        <taxon>Marasmiineae</taxon>
        <taxon>Physalacriaceae</taxon>
        <taxon>Cylindrobasidium</taxon>
    </lineage>
</organism>
<dbReference type="EMBL" id="KN880623">
    <property type="protein sequence ID" value="KIY64695.1"/>
    <property type="molecule type" value="Genomic_DNA"/>
</dbReference>
<evidence type="ECO:0000313" key="3">
    <source>
        <dbReference type="Proteomes" id="UP000054007"/>
    </source>
</evidence>
<evidence type="ECO:0000256" key="1">
    <source>
        <dbReference type="SAM" id="MobiDB-lite"/>
    </source>
</evidence>
<evidence type="ECO:0000313" key="2">
    <source>
        <dbReference type="EMBL" id="KIY64695.1"/>
    </source>
</evidence>
<reference evidence="2 3" key="1">
    <citation type="journal article" date="2015" name="Fungal Genet. Biol.">
        <title>Evolution of novel wood decay mechanisms in Agaricales revealed by the genome sequences of Fistulina hepatica and Cylindrobasidium torrendii.</title>
        <authorList>
            <person name="Floudas D."/>
            <person name="Held B.W."/>
            <person name="Riley R."/>
            <person name="Nagy L.G."/>
            <person name="Koehler G."/>
            <person name="Ransdell A.S."/>
            <person name="Younus H."/>
            <person name="Chow J."/>
            <person name="Chiniquy J."/>
            <person name="Lipzen A."/>
            <person name="Tritt A."/>
            <person name="Sun H."/>
            <person name="Haridas S."/>
            <person name="LaButti K."/>
            <person name="Ohm R.A."/>
            <person name="Kues U."/>
            <person name="Blanchette R.A."/>
            <person name="Grigoriev I.V."/>
            <person name="Minto R.E."/>
            <person name="Hibbett D.S."/>
        </authorList>
    </citation>
    <scope>NUCLEOTIDE SEQUENCE [LARGE SCALE GENOMIC DNA]</scope>
    <source>
        <strain evidence="2 3">FP15055 ss-10</strain>
    </source>
</reference>
<dbReference type="AlphaFoldDB" id="A0A0D7B3E2"/>
<dbReference type="Proteomes" id="UP000054007">
    <property type="component" value="Unassembled WGS sequence"/>
</dbReference>
<feature type="compositionally biased region" description="Polar residues" evidence="1">
    <location>
        <begin position="304"/>
        <end position="360"/>
    </location>
</feature>
<gene>
    <name evidence="2" type="ORF">CYLTODRAFT_456978</name>
</gene>
<proteinExistence type="predicted"/>
<name>A0A0D7B3E2_9AGAR</name>